<feature type="transmembrane region" description="Helical" evidence="8">
    <location>
        <begin position="251"/>
        <end position="270"/>
    </location>
</feature>
<keyword evidence="5 8" id="KW-1133">Transmembrane helix</keyword>
<evidence type="ECO:0000256" key="8">
    <source>
        <dbReference type="SAM" id="Phobius"/>
    </source>
</evidence>
<dbReference type="EC" id="2.4.-.-" evidence="9"/>
<dbReference type="EMBL" id="JBHTIA010000005">
    <property type="protein sequence ID" value="MFD0765124.1"/>
    <property type="molecule type" value="Genomic_DNA"/>
</dbReference>
<proteinExistence type="inferred from homology"/>
<protein>
    <submittedName>
        <fullName evidence="9">Glycosyltransferase family 87 protein</fullName>
        <ecNumber evidence="9">2.4.-.-</ecNumber>
    </submittedName>
</protein>
<keyword evidence="3 9" id="KW-0808">Transferase</keyword>
<evidence type="ECO:0000256" key="5">
    <source>
        <dbReference type="ARBA" id="ARBA00022989"/>
    </source>
</evidence>
<dbReference type="Proteomes" id="UP001597073">
    <property type="component" value="Unassembled WGS sequence"/>
</dbReference>
<keyword evidence="2" id="KW-1003">Cell membrane</keyword>
<keyword evidence="10" id="KW-1185">Reference proteome</keyword>
<sequence>MKQALTRLIYNKPFVYSLWFGVCLLLALKGVLTHQPINNYLIFKHNFLNTISQQNLYVQQPEFYFDRNHYGPVFALIIAPFALLPDSVGIILWVAFSAFVLFKAIQMLPLAGHKYVIILLLCANDLVGSTLYFQSNPLITALIILSFNFIKRKQDFWAALMIALGTFTKLYGIVGLAFFFFSDNKLKFIASFIFWSAVLFVLPMAISSPSFIIRTYHDWFYDLIAKNAENEGSKMQDYCVMGMVRRLFYPALNNLYVIAPALVVFGLSYLRIKHYRSTQYQLLILASVLIFTVIFSSSAESATFIIAFAGVSIWYMNLDKPTGFDVFLLVFAIIITSFASSDLFPKTINRMYIQPYRLKVLPVFLIWLKIIYETLTRNFSAEALPESDAKQQ</sequence>
<evidence type="ECO:0000256" key="7">
    <source>
        <dbReference type="ARBA" id="ARBA00024033"/>
    </source>
</evidence>
<comment type="caution">
    <text evidence="9">The sequence shown here is derived from an EMBL/GenBank/DDBJ whole genome shotgun (WGS) entry which is preliminary data.</text>
</comment>
<evidence type="ECO:0000256" key="4">
    <source>
        <dbReference type="ARBA" id="ARBA00022692"/>
    </source>
</evidence>
<gene>
    <name evidence="9" type="ORF">ACFQZI_09680</name>
</gene>
<reference evidence="10" key="1">
    <citation type="journal article" date="2019" name="Int. J. Syst. Evol. Microbiol.">
        <title>The Global Catalogue of Microorganisms (GCM) 10K type strain sequencing project: providing services to taxonomists for standard genome sequencing and annotation.</title>
        <authorList>
            <consortium name="The Broad Institute Genomics Platform"/>
            <consortium name="The Broad Institute Genome Sequencing Center for Infectious Disease"/>
            <person name="Wu L."/>
            <person name="Ma J."/>
        </authorList>
    </citation>
    <scope>NUCLEOTIDE SEQUENCE [LARGE SCALE GENOMIC DNA]</scope>
    <source>
        <strain evidence="10">CCUG 60742</strain>
    </source>
</reference>
<feature type="transmembrane region" description="Helical" evidence="8">
    <location>
        <begin position="156"/>
        <end position="181"/>
    </location>
</feature>
<dbReference type="InterPro" id="IPR018584">
    <property type="entry name" value="GT87"/>
</dbReference>
<keyword evidence="4 8" id="KW-0812">Transmembrane</keyword>
<feature type="transmembrane region" description="Helical" evidence="8">
    <location>
        <begin position="73"/>
        <end position="102"/>
    </location>
</feature>
<evidence type="ECO:0000313" key="9">
    <source>
        <dbReference type="EMBL" id="MFD0765124.1"/>
    </source>
</evidence>
<dbReference type="Pfam" id="PF09594">
    <property type="entry name" value="GT87"/>
    <property type="match status" value="1"/>
</dbReference>
<feature type="transmembrane region" description="Helical" evidence="8">
    <location>
        <begin position="114"/>
        <end position="133"/>
    </location>
</feature>
<evidence type="ECO:0000256" key="3">
    <source>
        <dbReference type="ARBA" id="ARBA00022679"/>
    </source>
</evidence>
<evidence type="ECO:0000313" key="10">
    <source>
        <dbReference type="Proteomes" id="UP001597073"/>
    </source>
</evidence>
<keyword evidence="6 8" id="KW-0472">Membrane</keyword>
<evidence type="ECO:0000256" key="6">
    <source>
        <dbReference type="ARBA" id="ARBA00023136"/>
    </source>
</evidence>
<organism evidence="9 10">
    <name type="scientific">Mucilaginibacter lutimaris</name>
    <dbReference type="NCBI Taxonomy" id="931629"/>
    <lineage>
        <taxon>Bacteria</taxon>
        <taxon>Pseudomonadati</taxon>
        <taxon>Bacteroidota</taxon>
        <taxon>Sphingobacteriia</taxon>
        <taxon>Sphingobacteriales</taxon>
        <taxon>Sphingobacteriaceae</taxon>
        <taxon>Mucilaginibacter</taxon>
    </lineage>
</organism>
<name>A0ABW2ZG68_9SPHI</name>
<feature type="transmembrane region" description="Helical" evidence="8">
    <location>
        <begin position="282"/>
        <end position="314"/>
    </location>
</feature>
<evidence type="ECO:0000256" key="2">
    <source>
        <dbReference type="ARBA" id="ARBA00022475"/>
    </source>
</evidence>
<comment type="similarity">
    <text evidence="7">Belongs to the glycosyltransferase 87 family.</text>
</comment>
<keyword evidence="9" id="KW-0328">Glycosyltransferase</keyword>
<evidence type="ECO:0000256" key="1">
    <source>
        <dbReference type="ARBA" id="ARBA00004651"/>
    </source>
</evidence>
<feature type="transmembrane region" description="Helical" evidence="8">
    <location>
        <begin position="188"/>
        <end position="213"/>
    </location>
</feature>
<dbReference type="RefSeq" id="WP_377141805.1">
    <property type="nucleotide sequence ID" value="NZ_JBHTIA010000005.1"/>
</dbReference>
<accession>A0ABW2ZG68</accession>
<comment type="subcellular location">
    <subcellularLocation>
        <location evidence="1">Cell membrane</location>
        <topology evidence="1">Multi-pass membrane protein</topology>
    </subcellularLocation>
</comment>
<dbReference type="GO" id="GO:0016757">
    <property type="term" value="F:glycosyltransferase activity"/>
    <property type="evidence" value="ECO:0007669"/>
    <property type="project" value="UniProtKB-KW"/>
</dbReference>
<feature type="transmembrane region" description="Helical" evidence="8">
    <location>
        <begin position="326"/>
        <end position="344"/>
    </location>
</feature>